<dbReference type="PANTHER" id="PTHR31198">
    <property type="entry name" value="COILED-COIL DOMAIN-CONTAINING PROTEIN 84"/>
    <property type="match status" value="1"/>
</dbReference>
<accession>A0A833T4L4</accession>
<gene>
    <name evidence="2" type="ORF">GN244_ATG08509</name>
</gene>
<dbReference type="AlphaFoldDB" id="A0A833T4L4"/>
<name>A0A833T4L4_PHYIN</name>
<reference evidence="2" key="1">
    <citation type="submission" date="2020-04" db="EMBL/GenBank/DDBJ databases">
        <title>Hybrid Assembly of Korean Phytophthora infestans isolates.</title>
        <authorList>
            <person name="Prokchorchik M."/>
            <person name="Lee Y."/>
            <person name="Seo J."/>
            <person name="Cho J.-H."/>
            <person name="Park Y.-E."/>
            <person name="Jang D.-C."/>
            <person name="Im J.-S."/>
            <person name="Choi J.-G."/>
            <person name="Park H.-J."/>
            <person name="Lee G.-B."/>
            <person name="Lee Y.-G."/>
            <person name="Hong S.-Y."/>
            <person name="Cho K."/>
            <person name="Sohn K.H."/>
        </authorList>
    </citation>
    <scope>NUCLEOTIDE SEQUENCE</scope>
    <source>
        <strain evidence="2">KR_1_A1</strain>
    </source>
</reference>
<feature type="region of interest" description="Disordered" evidence="1">
    <location>
        <begin position="358"/>
        <end position="438"/>
    </location>
</feature>
<dbReference type="InterPro" id="IPR028015">
    <property type="entry name" value="CCDC84-like"/>
</dbReference>
<dbReference type="PANTHER" id="PTHR31198:SF1">
    <property type="entry name" value="CENTROSOMAL AT-AC SPLICING FACTOR"/>
    <property type="match status" value="1"/>
</dbReference>
<keyword evidence="3" id="KW-1185">Reference proteome</keyword>
<evidence type="ECO:0000256" key="1">
    <source>
        <dbReference type="SAM" id="MobiDB-lite"/>
    </source>
</evidence>
<organism evidence="2 3">
    <name type="scientific">Phytophthora infestans</name>
    <name type="common">Potato late blight agent</name>
    <name type="synonym">Botrytis infestans</name>
    <dbReference type="NCBI Taxonomy" id="4787"/>
    <lineage>
        <taxon>Eukaryota</taxon>
        <taxon>Sar</taxon>
        <taxon>Stramenopiles</taxon>
        <taxon>Oomycota</taxon>
        <taxon>Peronosporomycetes</taxon>
        <taxon>Peronosporales</taxon>
        <taxon>Peronosporaceae</taxon>
        <taxon>Phytophthora</taxon>
    </lineage>
</organism>
<dbReference type="Pfam" id="PF14968">
    <property type="entry name" value="CCDC84"/>
    <property type="match status" value="1"/>
</dbReference>
<feature type="region of interest" description="Disordered" evidence="1">
    <location>
        <begin position="126"/>
        <end position="146"/>
    </location>
</feature>
<evidence type="ECO:0000313" key="3">
    <source>
        <dbReference type="Proteomes" id="UP000602510"/>
    </source>
</evidence>
<feature type="compositionally biased region" description="Pro residues" evidence="1">
    <location>
        <begin position="394"/>
        <end position="409"/>
    </location>
</feature>
<comment type="caution">
    <text evidence="2">The sequence shown here is derived from an EMBL/GenBank/DDBJ whole genome shotgun (WGS) entry which is preliminary data.</text>
</comment>
<sequence length="464" mass="51565">MAAEDDVVVEAPYCVVCRRSSAGKWRKHVFSHSHQHAAQQFFLHQVTRLQAVLNATNASEWRRCVFCDVALGTADAPAHFGGDAHRKQVEAFCRRHRCDADRQMRPQLCLNAAQRRELEVALAAREADGEEKEKQQGEAETVDQAASQRVDAFLSSAASRLEAVESNRRRAVEETPADEVPIRKQQEALLGPLGTGASRCKTLTSSEGVLQNPLGRHEGKRVWGGGMVTLRKREWIPWAIDQLVKEEQADHPEFQQTGADYAPFAHRVTELAKGEGLSSISSVTWGASVGNVHTAAVPPWMVQTEEEYKQCNRREQEAPSPALLTLKNDKVEVKEKKRRDIFSELQAKSECGPDWLPNFGGVWQEGPRSKTKQAFRKATDAAKKPHPKVYNPPKSMPPPPPLPPQPPAPSAAAAPSKPHHEAPNLTSQIQDNKSKLTDPLAAKKQLLLAQKERLRAKMAARRRQ</sequence>
<protein>
    <submittedName>
        <fullName evidence="2">Coiled coil protein 84</fullName>
    </submittedName>
</protein>
<evidence type="ECO:0000313" key="2">
    <source>
        <dbReference type="EMBL" id="KAF4039375.1"/>
    </source>
</evidence>
<dbReference type="Proteomes" id="UP000602510">
    <property type="component" value="Unassembled WGS sequence"/>
</dbReference>
<feature type="compositionally biased region" description="Basic and acidic residues" evidence="1">
    <location>
        <begin position="126"/>
        <end position="137"/>
    </location>
</feature>
<proteinExistence type="predicted"/>
<dbReference type="EMBL" id="WSZM01000176">
    <property type="protein sequence ID" value="KAF4039375.1"/>
    <property type="molecule type" value="Genomic_DNA"/>
</dbReference>